<proteinExistence type="inferred from homology"/>
<dbReference type="OrthoDB" id="9770517at2"/>
<feature type="chain" id="PRO_5018376650" evidence="2">
    <location>
        <begin position="18"/>
        <end position="478"/>
    </location>
</feature>
<dbReference type="NCBIfam" id="TIGR01845">
    <property type="entry name" value="outer_NodT"/>
    <property type="match status" value="1"/>
</dbReference>
<dbReference type="GO" id="GO:0005886">
    <property type="term" value="C:plasma membrane"/>
    <property type="evidence" value="ECO:0007669"/>
    <property type="project" value="UniProtKB-SubCell"/>
</dbReference>
<organism evidence="3 4">
    <name type="scientific">Novosphingobium umbonatum</name>
    <dbReference type="NCBI Taxonomy" id="1908524"/>
    <lineage>
        <taxon>Bacteria</taxon>
        <taxon>Pseudomonadati</taxon>
        <taxon>Pseudomonadota</taxon>
        <taxon>Alphaproteobacteria</taxon>
        <taxon>Sphingomonadales</taxon>
        <taxon>Sphingomonadaceae</taxon>
        <taxon>Novosphingobium</taxon>
    </lineage>
</organism>
<dbReference type="Pfam" id="PF02321">
    <property type="entry name" value="OEP"/>
    <property type="match status" value="2"/>
</dbReference>
<keyword evidence="2" id="KW-0812">Transmembrane</keyword>
<comment type="similarity">
    <text evidence="1 2">Belongs to the outer membrane factor (OMF) (TC 1.B.17) family.</text>
</comment>
<dbReference type="GO" id="GO:0015562">
    <property type="term" value="F:efflux transmembrane transporter activity"/>
    <property type="evidence" value="ECO:0007669"/>
    <property type="project" value="InterPro"/>
</dbReference>
<dbReference type="InterPro" id="IPR003423">
    <property type="entry name" value="OMP_efflux"/>
</dbReference>
<evidence type="ECO:0000313" key="4">
    <source>
        <dbReference type="Proteomes" id="UP000282837"/>
    </source>
</evidence>
<evidence type="ECO:0000256" key="2">
    <source>
        <dbReference type="RuleBase" id="RU362097"/>
    </source>
</evidence>
<dbReference type="Gene3D" id="1.20.1600.10">
    <property type="entry name" value="Outer membrane efflux proteins (OEP)"/>
    <property type="match status" value="1"/>
</dbReference>
<keyword evidence="2" id="KW-0564">Palmitate</keyword>
<keyword evidence="2" id="KW-0732">Signal</keyword>
<sequence length="478" mass="50220">MKLFLTLPLPLLLAACAVGPDYHPATLPPITLAESGGQGVAPDPLPDRWWQVFEDKALDDLVDKALRHNADLRIAAANLQKARGSLGEARAGLVPEASAQAQYQRLRSRAIVSDRDGNLTARTFSGQLYSPAMDASYELDLLGGVRRGIEAALADHARAAALLDAARVSVAGDTARYYVTACAYGAQVAVARDTLDLQRRTLTLTQAREQGGRGTQRDVAQAKALVAQAEAQIPTLEAERRAALYALATLTGERPEALTSPATTCAAIPAPRQPLPVGDGQALLARRPDLRAAERQLAGDMARIGMAKADLYPKITLLGTVGLNAPSLSNLGAAATTTYSAGPLISWSLPLNGAPRARLRQARAQADAALAGFDKAVLTALQETEQALARLDGAARREDALNEAAKASEQAASLTQTRFRAGSDNFLQLLDAQRSLASARGQAIAAASDRALAQVSLFKALGGGWQEAPAVERLAAGK</sequence>
<comment type="subcellular location">
    <subcellularLocation>
        <location evidence="2">Cell membrane</location>
        <topology evidence="2">Lipid-anchor</topology>
    </subcellularLocation>
</comment>
<dbReference type="PANTHER" id="PTHR30203:SF21">
    <property type="entry name" value="OUTER MEMBRANE COMPONENT OF MULTIDRUG EFFLUX PUMP-RELATED"/>
    <property type="match status" value="1"/>
</dbReference>
<dbReference type="Gene3D" id="2.20.200.10">
    <property type="entry name" value="Outer membrane efflux proteins (OEP)"/>
    <property type="match status" value="1"/>
</dbReference>
<feature type="signal peptide" evidence="2">
    <location>
        <begin position="1"/>
        <end position="17"/>
    </location>
</feature>
<dbReference type="AlphaFoldDB" id="A0A3S2USD0"/>
<dbReference type="RefSeq" id="WP_127707622.1">
    <property type="nucleotide sequence ID" value="NZ_SACO01000004.1"/>
</dbReference>
<keyword evidence="2" id="KW-0472">Membrane</keyword>
<dbReference type="PANTHER" id="PTHR30203">
    <property type="entry name" value="OUTER MEMBRANE CATION EFFLUX PROTEIN"/>
    <property type="match status" value="1"/>
</dbReference>
<reference evidence="3 4" key="1">
    <citation type="submission" date="2019-01" db="EMBL/GenBank/DDBJ databases">
        <authorList>
            <person name="Chen W.-M."/>
        </authorList>
    </citation>
    <scope>NUCLEOTIDE SEQUENCE [LARGE SCALE GENOMIC DNA]</scope>
    <source>
        <strain evidence="3 4">FSY-9</strain>
    </source>
</reference>
<evidence type="ECO:0000256" key="1">
    <source>
        <dbReference type="ARBA" id="ARBA00007613"/>
    </source>
</evidence>
<dbReference type="PROSITE" id="PS51257">
    <property type="entry name" value="PROKAR_LIPOPROTEIN"/>
    <property type="match status" value="1"/>
</dbReference>
<dbReference type="InterPro" id="IPR010131">
    <property type="entry name" value="MdtP/NodT-like"/>
</dbReference>
<evidence type="ECO:0000313" key="3">
    <source>
        <dbReference type="EMBL" id="RVU05716.1"/>
    </source>
</evidence>
<keyword evidence="4" id="KW-1185">Reference proteome</keyword>
<accession>A0A3S2USD0</accession>
<dbReference type="SUPFAM" id="SSF56954">
    <property type="entry name" value="Outer membrane efflux proteins (OEP)"/>
    <property type="match status" value="1"/>
</dbReference>
<protein>
    <submittedName>
        <fullName evidence="3">Efflux transporter outer membrane subunit</fullName>
    </submittedName>
</protein>
<gene>
    <name evidence="3" type="ORF">EOE18_06930</name>
</gene>
<keyword evidence="2" id="KW-1134">Transmembrane beta strand</keyword>
<keyword evidence="2" id="KW-0449">Lipoprotein</keyword>
<comment type="caution">
    <text evidence="3">The sequence shown here is derived from an EMBL/GenBank/DDBJ whole genome shotgun (WGS) entry which is preliminary data.</text>
</comment>
<dbReference type="EMBL" id="SACO01000004">
    <property type="protein sequence ID" value="RVU05716.1"/>
    <property type="molecule type" value="Genomic_DNA"/>
</dbReference>
<dbReference type="Proteomes" id="UP000282837">
    <property type="component" value="Unassembled WGS sequence"/>
</dbReference>
<name>A0A3S2USD0_9SPHN</name>